<keyword evidence="1" id="KW-0732">Signal</keyword>
<dbReference type="OrthoDB" id="262125at2"/>
<dbReference type="Gene3D" id="2.120.10.30">
    <property type="entry name" value="TolB, C-terminal domain"/>
    <property type="match status" value="1"/>
</dbReference>
<gene>
    <name evidence="2" type="ORF">C667_10085</name>
</gene>
<sequence>MTLSTFPTLRSRGRHVSAAALLLAVPGLSGLPAAACEPVLAVEDGGRILLWQASGPAREVVEGGCAALDAAAERLAYCTRPAADTGQAVQLNVLPLAGGDAQRVHAGREGDAISEAAWSPDGSRLAFILTDARFRSHLMVVEPGSPARRLASATNAENHQWWSLGWLADGSAIGVHDMEHYALVAADGGGVRESIPLARMLGAQAETISSTDRVLPSPRDPTAFAYTLGVPGTARFRQAMHEPNTALFVHDRFLGRGKNLRLSAEHVTVVDAAWAPGGLALYFSGYLDRHVNEDDPFRVYRIERSGQGMRELLRGERVSAGCRAAPAGPP</sequence>
<evidence type="ECO:0000313" key="2">
    <source>
        <dbReference type="EMBL" id="ENO97192.1"/>
    </source>
</evidence>
<reference evidence="2 3" key="1">
    <citation type="submission" date="2012-09" db="EMBL/GenBank/DDBJ databases">
        <title>Draft Genome Sequences of 6 Strains from Genus Thauera.</title>
        <authorList>
            <person name="Liu B."/>
            <person name="Shapleigh J.P."/>
            <person name="Frostegard A.H."/>
        </authorList>
    </citation>
    <scope>NUCLEOTIDE SEQUENCE [LARGE SCALE GENOMIC DNA]</scope>
    <source>
        <strain evidence="2 3">B4P</strain>
    </source>
</reference>
<dbReference type="RefSeq" id="WP_004361964.1">
    <property type="nucleotide sequence ID" value="NZ_AMXF01000060.1"/>
</dbReference>
<dbReference type="SUPFAM" id="SSF82171">
    <property type="entry name" value="DPP6 N-terminal domain-like"/>
    <property type="match status" value="1"/>
</dbReference>
<accession>N6ZRP9</accession>
<dbReference type="Proteomes" id="UP000013047">
    <property type="component" value="Unassembled WGS sequence"/>
</dbReference>
<evidence type="ECO:0000256" key="1">
    <source>
        <dbReference type="SAM" id="SignalP"/>
    </source>
</evidence>
<proteinExistence type="predicted"/>
<keyword evidence="3" id="KW-1185">Reference proteome</keyword>
<dbReference type="EMBL" id="AMXF01000060">
    <property type="protein sequence ID" value="ENO97192.1"/>
    <property type="molecule type" value="Genomic_DNA"/>
</dbReference>
<dbReference type="InterPro" id="IPR011042">
    <property type="entry name" value="6-blade_b-propeller_TolB-like"/>
</dbReference>
<feature type="signal peptide" evidence="1">
    <location>
        <begin position="1"/>
        <end position="35"/>
    </location>
</feature>
<comment type="caution">
    <text evidence="2">The sequence shown here is derived from an EMBL/GenBank/DDBJ whole genome shotgun (WGS) entry which is preliminary data.</text>
</comment>
<organism evidence="2 3">
    <name type="scientific">Thauera phenylacetica B4P</name>
    <dbReference type="NCBI Taxonomy" id="1234382"/>
    <lineage>
        <taxon>Bacteria</taxon>
        <taxon>Pseudomonadati</taxon>
        <taxon>Pseudomonadota</taxon>
        <taxon>Betaproteobacteria</taxon>
        <taxon>Rhodocyclales</taxon>
        <taxon>Zoogloeaceae</taxon>
        <taxon>Thauera</taxon>
    </lineage>
</organism>
<protein>
    <submittedName>
        <fullName evidence="2">Uncharacterized protein</fullName>
    </submittedName>
</protein>
<evidence type="ECO:0000313" key="3">
    <source>
        <dbReference type="Proteomes" id="UP000013047"/>
    </source>
</evidence>
<dbReference type="AlphaFoldDB" id="N6ZRP9"/>
<name>N6ZRP9_9RHOO</name>
<feature type="chain" id="PRO_5004129058" evidence="1">
    <location>
        <begin position="36"/>
        <end position="330"/>
    </location>
</feature>